<evidence type="ECO:0000313" key="2">
    <source>
        <dbReference type="EMBL" id="QDT10092.1"/>
    </source>
</evidence>
<evidence type="ECO:0000313" key="3">
    <source>
        <dbReference type="Proteomes" id="UP000319817"/>
    </source>
</evidence>
<evidence type="ECO:0008006" key="4">
    <source>
        <dbReference type="Google" id="ProtNLM"/>
    </source>
</evidence>
<dbReference type="EMBL" id="CP036526">
    <property type="protein sequence ID" value="QDT10092.1"/>
    <property type="molecule type" value="Genomic_DNA"/>
</dbReference>
<gene>
    <name evidence="2" type="ORF">K239x_20460</name>
</gene>
<dbReference type="PANTHER" id="PTHR15462:SF8">
    <property type="entry name" value="SERINE PROTEASE"/>
    <property type="match status" value="1"/>
</dbReference>
<protein>
    <recommendedName>
        <fullName evidence="4">Serine protease</fullName>
    </recommendedName>
</protein>
<dbReference type="RefSeq" id="WP_145417627.1">
    <property type="nucleotide sequence ID" value="NZ_CP036526.1"/>
</dbReference>
<proteinExistence type="predicted"/>
<dbReference type="Gene3D" id="2.40.10.10">
    <property type="entry name" value="Trypsin-like serine proteases"/>
    <property type="match status" value="2"/>
</dbReference>
<keyword evidence="3" id="KW-1185">Reference proteome</keyword>
<dbReference type="Proteomes" id="UP000319817">
    <property type="component" value="Chromosome"/>
</dbReference>
<dbReference type="OrthoDB" id="3507155at2"/>
<dbReference type="InterPro" id="IPR050966">
    <property type="entry name" value="Glutamyl_endopeptidase"/>
</dbReference>
<accession>A0A517NSI0</accession>
<sequence>MPTDDEHPFLTPNGYRIMRDRKRVMNSVPVAFPNYPSYEIDSYGRPVPQISAITNPPGGTPIPGLLPTGQFDAFGNPIYSQVGPPAVIDGKPISSASNFGFPPEAELQNILPARKFPDPSVLDSMPMTSHYESSLVADPQATALRAIGKLLIQVSPDRSREPATGSAWIAGPSLIVTSAHNLYEFSTGNWSTGVEFHPGFDYYSQKELPTCRVTSCCIPKGYLQNPTTNHDIAVCFVDKNIGDIVGAEIPMRPVDSNDLFDGTPVTIVGYPAGSGFDFGKQMWRSRGDYLFGRSNGPGDDYSPVMATNFGGGSSGCPWLIQDSKTNKLVSIGVTSAHAKLRYGKGEPNLMSLISPYFGPKLFDSLSHDHVFHEFETA</sequence>
<dbReference type="SUPFAM" id="SSF50494">
    <property type="entry name" value="Trypsin-like serine proteases"/>
    <property type="match status" value="1"/>
</dbReference>
<evidence type="ECO:0000256" key="1">
    <source>
        <dbReference type="ARBA" id="ARBA00022729"/>
    </source>
</evidence>
<name>A0A517NSI0_9BACT</name>
<dbReference type="InterPro" id="IPR043504">
    <property type="entry name" value="Peptidase_S1_PA_chymotrypsin"/>
</dbReference>
<reference evidence="2 3" key="1">
    <citation type="submission" date="2019-02" db="EMBL/GenBank/DDBJ databases">
        <title>Deep-cultivation of Planctomycetes and their phenomic and genomic characterization uncovers novel biology.</title>
        <authorList>
            <person name="Wiegand S."/>
            <person name="Jogler M."/>
            <person name="Boedeker C."/>
            <person name="Pinto D."/>
            <person name="Vollmers J."/>
            <person name="Rivas-Marin E."/>
            <person name="Kohn T."/>
            <person name="Peeters S.H."/>
            <person name="Heuer A."/>
            <person name="Rast P."/>
            <person name="Oberbeckmann S."/>
            <person name="Bunk B."/>
            <person name="Jeske O."/>
            <person name="Meyerdierks A."/>
            <person name="Storesund J.E."/>
            <person name="Kallscheuer N."/>
            <person name="Luecker S."/>
            <person name="Lage O.M."/>
            <person name="Pohl T."/>
            <person name="Merkel B.J."/>
            <person name="Hornburger P."/>
            <person name="Mueller R.-W."/>
            <person name="Bruemmer F."/>
            <person name="Labrenz M."/>
            <person name="Spormann A.M."/>
            <person name="Op den Camp H."/>
            <person name="Overmann J."/>
            <person name="Amann R."/>
            <person name="Jetten M.S.M."/>
            <person name="Mascher T."/>
            <person name="Medema M.H."/>
            <person name="Devos D.P."/>
            <person name="Kaster A.-K."/>
            <person name="Ovreas L."/>
            <person name="Rohde M."/>
            <person name="Galperin M.Y."/>
            <person name="Jogler C."/>
        </authorList>
    </citation>
    <scope>NUCLEOTIDE SEQUENCE [LARGE SCALE GENOMIC DNA]</scope>
    <source>
        <strain evidence="2 3">K23_9</strain>
    </source>
</reference>
<dbReference type="InterPro" id="IPR009003">
    <property type="entry name" value="Peptidase_S1_PA"/>
</dbReference>
<organism evidence="2 3">
    <name type="scientific">Stieleria marina</name>
    <dbReference type="NCBI Taxonomy" id="1930275"/>
    <lineage>
        <taxon>Bacteria</taxon>
        <taxon>Pseudomonadati</taxon>
        <taxon>Planctomycetota</taxon>
        <taxon>Planctomycetia</taxon>
        <taxon>Pirellulales</taxon>
        <taxon>Pirellulaceae</taxon>
        <taxon>Stieleria</taxon>
    </lineage>
</organism>
<dbReference type="PANTHER" id="PTHR15462">
    <property type="entry name" value="SERINE PROTEASE"/>
    <property type="match status" value="1"/>
</dbReference>
<keyword evidence="1" id="KW-0732">Signal</keyword>
<dbReference type="AlphaFoldDB" id="A0A517NSI0"/>